<organism evidence="2 3">
    <name type="scientific">Halomarinibacterium sedimenti</name>
    <dbReference type="NCBI Taxonomy" id="2857106"/>
    <lineage>
        <taxon>Bacteria</taxon>
        <taxon>Pseudomonadati</taxon>
        <taxon>Bacteroidota</taxon>
        <taxon>Flavobacteriia</taxon>
        <taxon>Flavobacteriales</taxon>
        <taxon>Flavobacteriaceae</taxon>
        <taxon>Halomarinibacterium</taxon>
    </lineage>
</organism>
<keyword evidence="2" id="KW-0449">Lipoprotein</keyword>
<dbReference type="EMBL" id="JAHWDP010000005">
    <property type="protein sequence ID" value="MBW2938746.1"/>
    <property type="molecule type" value="Genomic_DNA"/>
</dbReference>
<accession>A0A9X1K0T5</accession>
<feature type="chain" id="PRO_5040911664" evidence="1">
    <location>
        <begin position="24"/>
        <end position="548"/>
    </location>
</feature>
<evidence type="ECO:0000313" key="3">
    <source>
        <dbReference type="Proteomes" id="UP001138686"/>
    </source>
</evidence>
<sequence length="548" mass="59422">MKKIQKISIFVFLLLGLAFTSCETTELDLLDDPNDVTLDKANLDRFLNEIQLNFASFMRQIGNNDAQLVRVNYMFGRTYRDNFEPAVLDGEWALAYQGMFSDMAAAEPLAVDAGANKHLGVMKILKAYTLITLVDNFGDVPFSQATNPTEFPAPVADPGASVYAGALAMLDEGMVLISSEGDNLENDFYYDNDFSKWRRLANSVKMLAYLNTGDLASFNSVSGSAIVNSADDFQFQYGSNETNPDTRHPSYSTDYTTSGAGSYESNWLMETMLESNDPRIRYYFYRQFDCTPGAADADGNECGVDTVRMTCSGAPRPNHYTASMTYCSVDSGYWGRDHGNAEGIPPDGLRRTVNGVYPAGGKFDGDEYSPVVVGDGGGGAGILPIMLASYTDFMRAEAALASNNTSGAASALNSALTKSIAKTQGFISLDPSADSTFAPTSGEVSSFISGVVNSFNSGNANDKWEILATQQFIGNFGSGIGAYNLYRRTGYPKLIQFNIDPNPGAFVRSFFYPSNEANVNSNITQKPNVDVQVFWDTNPASPGFPSAN</sequence>
<protein>
    <submittedName>
        <fullName evidence="2">SusD/RagB family nutrient-binding outer membrane lipoprotein</fullName>
    </submittedName>
</protein>
<evidence type="ECO:0000256" key="1">
    <source>
        <dbReference type="SAM" id="SignalP"/>
    </source>
</evidence>
<dbReference type="AlphaFoldDB" id="A0A9X1K0T5"/>
<feature type="signal peptide" evidence="1">
    <location>
        <begin position="1"/>
        <end position="23"/>
    </location>
</feature>
<reference evidence="2" key="1">
    <citation type="submission" date="2021-07" db="EMBL/GenBank/DDBJ databases">
        <title>Aureisphaera sp. CAU 1614 isolated from sea sediment.</title>
        <authorList>
            <person name="Kim W."/>
        </authorList>
    </citation>
    <scope>NUCLEOTIDE SEQUENCE</scope>
    <source>
        <strain evidence="2">CAU 1614</strain>
    </source>
</reference>
<dbReference type="RefSeq" id="WP_219053274.1">
    <property type="nucleotide sequence ID" value="NZ_JAHWDP010000005.1"/>
</dbReference>
<name>A0A9X1K0T5_9FLAO</name>
<dbReference type="PROSITE" id="PS51257">
    <property type="entry name" value="PROKAR_LIPOPROTEIN"/>
    <property type="match status" value="1"/>
</dbReference>
<keyword evidence="3" id="KW-1185">Reference proteome</keyword>
<comment type="caution">
    <text evidence="2">The sequence shown here is derived from an EMBL/GenBank/DDBJ whole genome shotgun (WGS) entry which is preliminary data.</text>
</comment>
<gene>
    <name evidence="2" type="ORF">KXJ69_11545</name>
</gene>
<dbReference type="InterPro" id="IPR041662">
    <property type="entry name" value="SusD-like_2"/>
</dbReference>
<dbReference type="Proteomes" id="UP001138686">
    <property type="component" value="Unassembled WGS sequence"/>
</dbReference>
<dbReference type="Pfam" id="PF12771">
    <property type="entry name" value="SusD-like_2"/>
    <property type="match status" value="1"/>
</dbReference>
<evidence type="ECO:0000313" key="2">
    <source>
        <dbReference type="EMBL" id="MBW2938746.1"/>
    </source>
</evidence>
<proteinExistence type="predicted"/>
<keyword evidence="1" id="KW-0732">Signal</keyword>